<sequence>MAPHQQCLFRFHVFFWAAVRDRFGTAEPLSRAFAQRQLYSHPPQPPATPRPHGHLDIADRMNFPTGRTYRHVFGPAHPLDDRA</sequence>
<accession>A0ABU8KRT3</accession>
<dbReference type="EMBL" id="JAPYKS010000004">
    <property type="protein sequence ID" value="MEI9408425.1"/>
    <property type="molecule type" value="Genomic_DNA"/>
</dbReference>
<protein>
    <submittedName>
        <fullName evidence="1">Uncharacterized protein</fullName>
    </submittedName>
</protein>
<dbReference type="RefSeq" id="WP_337105588.1">
    <property type="nucleotide sequence ID" value="NZ_JAPYKS010000004.1"/>
</dbReference>
<evidence type="ECO:0000313" key="1">
    <source>
        <dbReference type="EMBL" id="MEI9408425.1"/>
    </source>
</evidence>
<keyword evidence="2" id="KW-1185">Reference proteome</keyword>
<reference evidence="1 2" key="1">
    <citation type="submission" date="2022-12" db="EMBL/GenBank/DDBJ databases">
        <authorList>
            <person name="Muema E."/>
        </authorList>
    </citation>
    <scope>NUCLEOTIDE SEQUENCE [LARGE SCALE GENOMIC DNA]</scope>
    <source>
        <strain evidence="2">1326</strain>
    </source>
</reference>
<comment type="caution">
    <text evidence="1">The sequence shown here is derived from an EMBL/GenBank/DDBJ whole genome shotgun (WGS) entry which is preliminary data.</text>
</comment>
<gene>
    <name evidence="1" type="ORF">O7A60_06555</name>
</gene>
<name>A0ABU8KRT3_9HYPH</name>
<evidence type="ECO:0000313" key="2">
    <source>
        <dbReference type="Proteomes" id="UP001387293"/>
    </source>
</evidence>
<proteinExistence type="predicted"/>
<organism evidence="1 2">
    <name type="scientific">Mesorhizobium salmacidum</name>
    <dbReference type="NCBI Taxonomy" id="3015171"/>
    <lineage>
        <taxon>Bacteria</taxon>
        <taxon>Pseudomonadati</taxon>
        <taxon>Pseudomonadota</taxon>
        <taxon>Alphaproteobacteria</taxon>
        <taxon>Hyphomicrobiales</taxon>
        <taxon>Phyllobacteriaceae</taxon>
        <taxon>Mesorhizobium</taxon>
    </lineage>
</organism>
<dbReference type="Proteomes" id="UP001387293">
    <property type="component" value="Unassembled WGS sequence"/>
</dbReference>